<sequence>MQSAQVRPPKRFPTNLLPLEHWSKRVFHYVPNQEKFLDKVHDIEVFEDDVWLVTLPKCGTTWMQELLWLVMNGYDFQAAKSEHLEVRSPFMEFDYLIYHDLERAFKAIENVKRPRLIKSHLSLALLPAQIWEKKPKLIYVSRNPKDAFVSEYHFFRHMGDFEPEHKLEDYLCNRMENSSSNEQFDNTMEFYTLRNEPWIYYTSFERMKMDLRAVIQDVCQFLNKTIDDETMKQMLKHLSFEEMKKNPTTNHYWEIERAHKERNVSLDGFQFCRKGKINGYKEEISSDMAKKLDDWVQNKMAFYNITLDEMLLLK</sequence>
<dbReference type="InterPro" id="IPR000863">
    <property type="entry name" value="Sulfotransferase_dom"/>
</dbReference>
<evidence type="ECO:0000313" key="4">
    <source>
        <dbReference type="EMBL" id="JAV17596.1"/>
    </source>
</evidence>
<evidence type="ECO:0000256" key="1">
    <source>
        <dbReference type="ARBA" id="ARBA00005771"/>
    </source>
</evidence>
<accession>A0A1L8EG23</accession>
<feature type="domain" description="Sulfotransferase" evidence="3">
    <location>
        <begin position="48"/>
        <end position="301"/>
    </location>
</feature>
<evidence type="ECO:0000256" key="2">
    <source>
        <dbReference type="ARBA" id="ARBA00022679"/>
    </source>
</evidence>
<dbReference type="PANTHER" id="PTHR11783">
    <property type="entry name" value="SULFOTRANSFERASE SULT"/>
    <property type="match status" value="1"/>
</dbReference>
<dbReference type="SUPFAM" id="SSF52540">
    <property type="entry name" value="P-loop containing nucleoside triphosphate hydrolases"/>
    <property type="match status" value="1"/>
</dbReference>
<reference evidence="4" key="1">
    <citation type="submission" date="2017-01" db="EMBL/GenBank/DDBJ databases">
        <title>An insight into the sialome and mialome of the horn fly, Haematobia irritans.</title>
        <authorList>
            <person name="Breijo M."/>
            <person name="Boiani M."/>
            <person name="Ures X."/>
            <person name="Rocha S."/>
            <person name="Sequeira M."/>
            <person name="Ribeiro J.M."/>
        </authorList>
    </citation>
    <scope>NUCLEOTIDE SEQUENCE</scope>
</reference>
<dbReference type="Pfam" id="PF00685">
    <property type="entry name" value="Sulfotransfer_1"/>
    <property type="match status" value="1"/>
</dbReference>
<dbReference type="InterPro" id="IPR027417">
    <property type="entry name" value="P-loop_NTPase"/>
</dbReference>
<dbReference type="Gene3D" id="3.40.50.300">
    <property type="entry name" value="P-loop containing nucleotide triphosphate hydrolases"/>
    <property type="match status" value="1"/>
</dbReference>
<evidence type="ECO:0000259" key="3">
    <source>
        <dbReference type="Pfam" id="PF00685"/>
    </source>
</evidence>
<protein>
    <submittedName>
        <fullName evidence="4">Putative estrogen sulfotransferase-like isoform x1</fullName>
    </submittedName>
</protein>
<dbReference type="GO" id="GO:0008146">
    <property type="term" value="F:sulfotransferase activity"/>
    <property type="evidence" value="ECO:0007669"/>
    <property type="project" value="InterPro"/>
</dbReference>
<comment type="similarity">
    <text evidence="1">Belongs to the sulfotransferase 1 family.</text>
</comment>
<name>A0A1L8EG23_HAEIR</name>
<dbReference type="AlphaFoldDB" id="A0A1L8EG23"/>
<proteinExistence type="inferred from homology"/>
<dbReference type="EMBL" id="GFDG01001203">
    <property type="protein sequence ID" value="JAV17596.1"/>
    <property type="molecule type" value="Transcribed_RNA"/>
</dbReference>
<organism evidence="4">
    <name type="scientific">Haematobia irritans</name>
    <name type="common">Horn fly</name>
    <name type="synonym">Conops irritans</name>
    <dbReference type="NCBI Taxonomy" id="7368"/>
    <lineage>
        <taxon>Eukaryota</taxon>
        <taxon>Metazoa</taxon>
        <taxon>Ecdysozoa</taxon>
        <taxon>Arthropoda</taxon>
        <taxon>Hexapoda</taxon>
        <taxon>Insecta</taxon>
        <taxon>Pterygota</taxon>
        <taxon>Neoptera</taxon>
        <taxon>Endopterygota</taxon>
        <taxon>Diptera</taxon>
        <taxon>Brachycera</taxon>
        <taxon>Muscomorpha</taxon>
        <taxon>Muscoidea</taxon>
        <taxon>Muscidae</taxon>
        <taxon>Haematobia</taxon>
    </lineage>
</organism>
<keyword evidence="2 4" id="KW-0808">Transferase</keyword>